<protein>
    <recommendedName>
        <fullName evidence="3">ATP-dependent Clp protease proteolytic subunit</fullName>
    </recommendedName>
</protein>
<evidence type="ECO:0000313" key="2">
    <source>
        <dbReference type="Proteomes" id="UP000590738"/>
    </source>
</evidence>
<accession>A0A7W2LR71</accession>
<evidence type="ECO:0000313" key="1">
    <source>
        <dbReference type="EMBL" id="MBA6145563.1"/>
    </source>
</evidence>
<organism evidence="1 2">
    <name type="scientific">Pseudomonas juntendi</name>
    <dbReference type="NCBI Taxonomy" id="2666183"/>
    <lineage>
        <taxon>Bacteria</taxon>
        <taxon>Pseudomonadati</taxon>
        <taxon>Pseudomonadota</taxon>
        <taxon>Gammaproteobacteria</taxon>
        <taxon>Pseudomonadales</taxon>
        <taxon>Pseudomonadaceae</taxon>
        <taxon>Pseudomonas</taxon>
    </lineage>
</organism>
<evidence type="ECO:0008006" key="3">
    <source>
        <dbReference type="Google" id="ProtNLM"/>
    </source>
</evidence>
<sequence length="185" mass="21183">MDFEIVKEISMVTVGPIIDALNRAEDDGVLIRIILRHNNGGHVPSAFALILAIINSKATIEILMDRHIMSAAAFIWVWFAIRQQANVKALHPAEPAVLMYHRPRQMSLESPDHYVFRDDLAADHPLREHMAVADQVFDTLFDELIQALGYSDEKEYLTHDGAQYRHNLSHMRAAYYQNRDCVLTF</sequence>
<dbReference type="Gene3D" id="3.90.226.10">
    <property type="entry name" value="2-enoyl-CoA Hydratase, Chain A, domain 1"/>
    <property type="match status" value="1"/>
</dbReference>
<dbReference type="EMBL" id="JACGCZ010000069">
    <property type="protein sequence ID" value="MBA6145563.1"/>
    <property type="molecule type" value="Genomic_DNA"/>
</dbReference>
<comment type="caution">
    <text evidence="1">The sequence shown here is derived from an EMBL/GenBank/DDBJ whole genome shotgun (WGS) entry which is preliminary data.</text>
</comment>
<proteinExistence type="predicted"/>
<gene>
    <name evidence="1" type="ORF">H4B97_24350</name>
</gene>
<dbReference type="RefSeq" id="WP_182334100.1">
    <property type="nucleotide sequence ID" value="NZ_JACGCZ010000069.1"/>
</dbReference>
<reference evidence="1 2" key="1">
    <citation type="submission" date="2020-07" db="EMBL/GenBank/DDBJ databases">
        <title>Diversity of carbapenemase encoding genes among Pseudomonas putida group clinical isolates in a tertiary Brazilian hospital.</title>
        <authorList>
            <person name="Alberto-Lei F."/>
            <person name="Nodari C.S."/>
            <person name="Streling A.P."/>
            <person name="Paulino J.T."/>
            <person name="Bessa-Neto F.O."/>
            <person name="Cayo R."/>
            <person name="Gales A.C."/>
        </authorList>
    </citation>
    <scope>NUCLEOTIDE SEQUENCE [LARGE SCALE GENOMIC DNA]</scope>
    <source>
        <strain evidence="1 2">12273</strain>
    </source>
</reference>
<dbReference type="Proteomes" id="UP000590738">
    <property type="component" value="Unassembled WGS sequence"/>
</dbReference>
<name>A0A7W2LR71_9PSED</name>
<dbReference type="AlphaFoldDB" id="A0A7W2LR71"/>